<dbReference type="GO" id="GO:0051259">
    <property type="term" value="P:protein complex oligomerization"/>
    <property type="evidence" value="ECO:0007669"/>
    <property type="project" value="InterPro"/>
</dbReference>
<dbReference type="GO" id="GO:0051087">
    <property type="term" value="F:protein-folding chaperone binding"/>
    <property type="evidence" value="ECO:0007669"/>
    <property type="project" value="InterPro"/>
</dbReference>
<protein>
    <recommendedName>
        <fullName evidence="4">Co-chaperone protein HscB homolog</fullName>
    </recommendedName>
</protein>
<dbReference type="HAMAP" id="MF_00682">
    <property type="entry name" value="HscB"/>
    <property type="match status" value="1"/>
</dbReference>
<reference evidence="7" key="1">
    <citation type="submission" date="2020-10" db="EMBL/GenBank/DDBJ databases">
        <title>Connecting structure to function with the recovery of over 1000 high-quality activated sludge metagenome-assembled genomes encoding full-length rRNA genes using long-read sequencing.</title>
        <authorList>
            <person name="Singleton C.M."/>
            <person name="Petriglieri F."/>
            <person name="Kristensen J.M."/>
            <person name="Kirkegaard R.H."/>
            <person name="Michaelsen T.Y."/>
            <person name="Andersen M.H."/>
            <person name="Karst S.M."/>
            <person name="Dueholm M.S."/>
            <person name="Nielsen P.H."/>
            <person name="Albertsen M."/>
        </authorList>
    </citation>
    <scope>NUCLEOTIDE SEQUENCE</scope>
    <source>
        <strain evidence="7">Bjer_18-Q3-R1-45_BAT3C.347</strain>
    </source>
</reference>
<evidence type="ECO:0000313" key="8">
    <source>
        <dbReference type="Proteomes" id="UP000807785"/>
    </source>
</evidence>
<dbReference type="GO" id="GO:0006457">
    <property type="term" value="P:protein folding"/>
    <property type="evidence" value="ECO:0007669"/>
    <property type="project" value="UniProtKB-UniRule"/>
</dbReference>
<feature type="coiled-coil region" evidence="5">
    <location>
        <begin position="110"/>
        <end position="137"/>
    </location>
</feature>
<dbReference type="NCBIfam" id="TIGR00714">
    <property type="entry name" value="hscB"/>
    <property type="match status" value="1"/>
</dbReference>
<dbReference type="Gene3D" id="1.10.287.110">
    <property type="entry name" value="DnaJ domain"/>
    <property type="match status" value="1"/>
</dbReference>
<dbReference type="CDD" id="cd06257">
    <property type="entry name" value="DnaJ"/>
    <property type="match status" value="1"/>
</dbReference>
<dbReference type="InterPro" id="IPR036386">
    <property type="entry name" value="HscB_C_sf"/>
</dbReference>
<evidence type="ECO:0000256" key="2">
    <source>
        <dbReference type="ARBA" id="ARBA00023186"/>
    </source>
</evidence>
<dbReference type="SMART" id="SM00271">
    <property type="entry name" value="DnaJ"/>
    <property type="match status" value="1"/>
</dbReference>
<comment type="subunit">
    <text evidence="4">Interacts with HscA and stimulates its ATPase activity.</text>
</comment>
<dbReference type="NCBIfam" id="NF002935">
    <property type="entry name" value="PRK03578.1"/>
    <property type="match status" value="1"/>
</dbReference>
<evidence type="ECO:0000256" key="4">
    <source>
        <dbReference type="HAMAP-Rule" id="MF_00682"/>
    </source>
</evidence>
<dbReference type="SUPFAM" id="SSF46565">
    <property type="entry name" value="Chaperone J-domain"/>
    <property type="match status" value="1"/>
</dbReference>
<dbReference type="GO" id="GO:0001671">
    <property type="term" value="F:ATPase activator activity"/>
    <property type="evidence" value="ECO:0007669"/>
    <property type="project" value="InterPro"/>
</dbReference>
<dbReference type="GO" id="GO:0044571">
    <property type="term" value="P:[2Fe-2S] cluster assembly"/>
    <property type="evidence" value="ECO:0007669"/>
    <property type="project" value="InterPro"/>
</dbReference>
<comment type="caution">
    <text evidence="7">The sequence shown here is derived from an EMBL/GenBank/DDBJ whole genome shotgun (WGS) entry which is preliminary data.</text>
</comment>
<feature type="domain" description="J" evidence="6">
    <location>
        <begin position="8"/>
        <end position="80"/>
    </location>
</feature>
<comment type="function">
    <text evidence="3 4">Co-chaperone involved in the maturation of iron-sulfur cluster-containing proteins. Seems to help targeting proteins to be folded toward HscA.</text>
</comment>
<dbReference type="InterPro" id="IPR036869">
    <property type="entry name" value="J_dom_sf"/>
</dbReference>
<evidence type="ECO:0000256" key="3">
    <source>
        <dbReference type="ARBA" id="ARBA00025596"/>
    </source>
</evidence>
<evidence type="ECO:0000313" key="7">
    <source>
        <dbReference type="EMBL" id="MBK6973529.1"/>
    </source>
</evidence>
<keyword evidence="2 4" id="KW-0143">Chaperone</keyword>
<dbReference type="InterPro" id="IPR009073">
    <property type="entry name" value="HscB_oligo_C"/>
</dbReference>
<dbReference type="InterPro" id="IPR001623">
    <property type="entry name" value="DnaJ_domain"/>
</dbReference>
<dbReference type="InterPro" id="IPR004640">
    <property type="entry name" value="HscB"/>
</dbReference>
<evidence type="ECO:0000256" key="1">
    <source>
        <dbReference type="ARBA" id="ARBA00010476"/>
    </source>
</evidence>
<dbReference type="PANTHER" id="PTHR14021:SF15">
    <property type="entry name" value="IRON-SULFUR CLUSTER CO-CHAPERONE PROTEIN HSCB"/>
    <property type="match status" value="1"/>
</dbReference>
<dbReference type="GO" id="GO:1990230">
    <property type="term" value="C:iron-sulfur cluster transfer complex"/>
    <property type="evidence" value="ECO:0007669"/>
    <property type="project" value="TreeGrafter"/>
</dbReference>
<dbReference type="Pfam" id="PF07743">
    <property type="entry name" value="HSCB_C"/>
    <property type="match status" value="1"/>
</dbReference>
<dbReference type="Gene3D" id="1.20.1280.20">
    <property type="entry name" value="HscB, C-terminal domain"/>
    <property type="match status" value="1"/>
</dbReference>
<accession>A0A9D7E3K7</accession>
<evidence type="ECO:0000256" key="5">
    <source>
        <dbReference type="SAM" id="Coils"/>
    </source>
</evidence>
<dbReference type="AlphaFoldDB" id="A0A9D7E3K7"/>
<keyword evidence="5" id="KW-0175">Coiled coil</keyword>
<organism evidence="7 8">
    <name type="scientific">Candidatus Methylophosphatis roskildensis</name>
    <dbReference type="NCBI Taxonomy" id="2899263"/>
    <lineage>
        <taxon>Bacteria</taxon>
        <taxon>Pseudomonadati</taxon>
        <taxon>Pseudomonadota</taxon>
        <taxon>Betaproteobacteria</taxon>
        <taxon>Nitrosomonadales</taxon>
        <taxon>Sterolibacteriaceae</taxon>
        <taxon>Candidatus Methylophosphatis</taxon>
    </lineage>
</organism>
<name>A0A9D7E3K7_9PROT</name>
<gene>
    <name evidence="4 7" type="primary">hscB</name>
    <name evidence="7" type="ORF">IPH26_11510</name>
</gene>
<comment type="similarity">
    <text evidence="1 4">Belongs to the HscB family.</text>
</comment>
<dbReference type="EMBL" id="JADJEV010000003">
    <property type="protein sequence ID" value="MBK6973529.1"/>
    <property type="molecule type" value="Genomic_DNA"/>
</dbReference>
<dbReference type="Proteomes" id="UP000807785">
    <property type="component" value="Unassembled WGS sequence"/>
</dbReference>
<dbReference type="PROSITE" id="PS50076">
    <property type="entry name" value="DNAJ_2"/>
    <property type="match status" value="1"/>
</dbReference>
<dbReference type="PANTHER" id="PTHR14021">
    <property type="entry name" value="IRON-SULFUR CLUSTER CO-CHAPERONE PROTEIN HSCB"/>
    <property type="match status" value="1"/>
</dbReference>
<proteinExistence type="inferred from homology"/>
<dbReference type="SUPFAM" id="SSF47144">
    <property type="entry name" value="HSC20 (HSCB), C-terminal oligomerisation domain"/>
    <property type="match status" value="1"/>
</dbReference>
<sequence length="177" mass="20383">MSTDFSQDFFALFGLTPNFHLDPLALETAYHDLQTRVHPDKFAHLPDADKRVSMQWATRINEAYRTLKSPLARAQYLLHLRGVDTATESNTTMPSEFLIEQMEWREAVDEARVAEDADELEKLLLRLKHQYAAAIEEIERDLDKSHDYPAAAAAVRRLMFVEKLQHDLLDAIESLES</sequence>
<evidence type="ECO:0000259" key="6">
    <source>
        <dbReference type="PROSITE" id="PS50076"/>
    </source>
</evidence>